<keyword evidence="1" id="KW-0067">ATP-binding</keyword>
<dbReference type="GO" id="GO:0016308">
    <property type="term" value="F:1-phosphatidylinositol-4-phosphate 5-kinase activity"/>
    <property type="evidence" value="ECO:0007669"/>
    <property type="project" value="TreeGrafter"/>
</dbReference>
<dbReference type="GO" id="GO:0005886">
    <property type="term" value="C:plasma membrane"/>
    <property type="evidence" value="ECO:0007669"/>
    <property type="project" value="TreeGrafter"/>
</dbReference>
<evidence type="ECO:0000313" key="4">
    <source>
        <dbReference type="EMBL" id="KFD65561.1"/>
    </source>
</evidence>
<evidence type="ECO:0000256" key="2">
    <source>
        <dbReference type="SAM" id="MobiDB-lite"/>
    </source>
</evidence>
<dbReference type="CDD" id="cd17301">
    <property type="entry name" value="PIPKc_PIP5KI"/>
    <property type="match status" value="1"/>
</dbReference>
<feature type="domain" description="PIPK" evidence="3">
    <location>
        <begin position="134"/>
        <end position="529"/>
    </location>
</feature>
<dbReference type="Gene3D" id="3.30.800.10">
    <property type="entry name" value="Phosphatidylinositol Phosphate Kinase II Beta"/>
    <property type="match status" value="1"/>
</dbReference>
<dbReference type="InterPro" id="IPR027484">
    <property type="entry name" value="PInositol-4-P-5-kinase_N"/>
</dbReference>
<evidence type="ECO:0000256" key="1">
    <source>
        <dbReference type="PROSITE-ProRule" id="PRU00781"/>
    </source>
</evidence>
<feature type="region of interest" description="Disordered" evidence="2">
    <location>
        <begin position="79"/>
        <end position="104"/>
    </location>
</feature>
<dbReference type="PANTHER" id="PTHR23086:SF101">
    <property type="entry name" value="LP03320P-RELATED"/>
    <property type="match status" value="1"/>
</dbReference>
<dbReference type="Pfam" id="PF01504">
    <property type="entry name" value="PIP5K"/>
    <property type="match status" value="1"/>
</dbReference>
<proteinExistence type="predicted"/>
<name>A0A085N7W5_9BILA</name>
<feature type="region of interest" description="Disordered" evidence="2">
    <location>
        <begin position="390"/>
        <end position="418"/>
    </location>
</feature>
<keyword evidence="1" id="KW-0418">Kinase</keyword>
<feature type="compositionally biased region" description="Basic and acidic residues" evidence="2">
    <location>
        <begin position="79"/>
        <end position="95"/>
    </location>
</feature>
<feature type="region of interest" description="Disordered" evidence="2">
    <location>
        <begin position="549"/>
        <end position="592"/>
    </location>
</feature>
<evidence type="ECO:0000259" key="3">
    <source>
        <dbReference type="PROSITE" id="PS51455"/>
    </source>
</evidence>
<dbReference type="EMBL" id="KL367536">
    <property type="protein sequence ID" value="KFD65561.1"/>
    <property type="molecule type" value="Genomic_DNA"/>
</dbReference>
<dbReference type="InterPro" id="IPR023610">
    <property type="entry name" value="PInositol-4/5-P-5/4-kinase"/>
</dbReference>
<dbReference type="InterPro" id="IPR002498">
    <property type="entry name" value="PInositol-4-P-4/5-kinase_core"/>
</dbReference>
<organism evidence="4">
    <name type="scientific">Trichuris suis</name>
    <name type="common">pig whipworm</name>
    <dbReference type="NCBI Taxonomy" id="68888"/>
    <lineage>
        <taxon>Eukaryota</taxon>
        <taxon>Metazoa</taxon>
        <taxon>Ecdysozoa</taxon>
        <taxon>Nematoda</taxon>
        <taxon>Enoplea</taxon>
        <taxon>Dorylaimia</taxon>
        <taxon>Trichinellida</taxon>
        <taxon>Trichuridae</taxon>
        <taxon>Trichuris</taxon>
    </lineage>
</organism>
<dbReference type="SUPFAM" id="SSF56104">
    <property type="entry name" value="SAICAR synthase-like"/>
    <property type="match status" value="1"/>
</dbReference>
<dbReference type="InterPro" id="IPR027483">
    <property type="entry name" value="PInositol-4-P-4/5-kinase_C_sf"/>
</dbReference>
<dbReference type="GO" id="GO:0046854">
    <property type="term" value="P:phosphatidylinositol phosphate biosynthetic process"/>
    <property type="evidence" value="ECO:0007669"/>
    <property type="project" value="TreeGrafter"/>
</dbReference>
<sequence>MLDEKICAKMHTVVSLYERDSSGGGQTRIHKRTRKSTIDTRLRHSDYCVMLKLRRRATTADSNGQEPLGKITSLLKFRPGPENKLDRQRSCESDGLRPVSFDTNTMPETKYEKKKIGHRRVDLETGEVTYKKVPTSQLMGAIQFGIANSVGSLARKPERDLLLQDFEFIESVYFPAEGTHTTPSHSYGDFRFKTYAPIAFRYFRDLFNILPEDFMASLCGLPLRELSNPGVSGSIFYITNDDKFIIKTVQRKEADFLQKLLPGYYMNLNQNPKTLLPKFFGLYCYQSLGKNVRLIVMNNILPSTIKLHQKYDLKGSTHRRRASKYERAKESPTLKDLDLLEYKNGILIDAPTFDALMKTISRDCLVLKSFKIMDYSLLLGIHNMDEAQHEKQQGEAWSEDQNSASAGASDLPTEKVEPRDRKVVRQKTVFSTWESIQTEAAPLDLGDEYPYGEFFIDRKFANVGGILAHNILGERLLLFLGIIDILQNYRLFKRMEHGWKSLLHDGDSISVHHPNFYAQRFEKFLREVAFTRVTIQKLILAISNPVNSKRRSQKKSSPYSQDARSRTTPEVSSKPDLLPLISESSVTSDSTQTCQVPLSVTLDSSDNVSTLQELDGKQGIEV</sequence>
<feature type="compositionally biased region" description="Polar residues" evidence="2">
    <location>
        <begin position="582"/>
        <end position="592"/>
    </location>
</feature>
<dbReference type="Gene3D" id="3.30.810.10">
    <property type="entry name" value="2-Layer Sandwich"/>
    <property type="match status" value="1"/>
</dbReference>
<protein>
    <recommendedName>
        <fullName evidence="3">PIPK domain-containing protein</fullName>
    </recommendedName>
</protein>
<reference evidence="4" key="1">
    <citation type="journal article" date="2014" name="Nat. Genet.">
        <title>Genome and transcriptome of the porcine whipworm Trichuris suis.</title>
        <authorList>
            <person name="Jex A.R."/>
            <person name="Nejsum P."/>
            <person name="Schwarz E.M."/>
            <person name="Hu L."/>
            <person name="Young N.D."/>
            <person name="Hall R.S."/>
            <person name="Korhonen P.K."/>
            <person name="Liao S."/>
            <person name="Thamsborg S."/>
            <person name="Xia J."/>
            <person name="Xu P."/>
            <person name="Wang S."/>
            <person name="Scheerlinck J.P."/>
            <person name="Hofmann A."/>
            <person name="Sternberg P.W."/>
            <person name="Wang J."/>
            <person name="Gasser R.B."/>
        </authorList>
    </citation>
    <scope>NUCLEOTIDE SEQUENCE [LARGE SCALE GENOMIC DNA]</scope>
    <source>
        <strain evidence="4">DCEP-RM93F</strain>
    </source>
</reference>
<gene>
    <name evidence="4" type="ORF">M514_05936</name>
</gene>
<dbReference type="Proteomes" id="UP000030758">
    <property type="component" value="Unassembled WGS sequence"/>
</dbReference>
<dbReference type="GO" id="GO:0005524">
    <property type="term" value="F:ATP binding"/>
    <property type="evidence" value="ECO:0007669"/>
    <property type="project" value="UniProtKB-UniRule"/>
</dbReference>
<keyword evidence="1" id="KW-0547">Nucleotide-binding</keyword>
<feature type="compositionally biased region" description="Polar residues" evidence="2">
    <location>
        <begin position="555"/>
        <end position="571"/>
    </location>
</feature>
<dbReference type="PANTHER" id="PTHR23086">
    <property type="entry name" value="PHOSPHATIDYLINOSITOL-4-PHOSPHATE 5-KINASE"/>
    <property type="match status" value="1"/>
</dbReference>
<dbReference type="SMART" id="SM00330">
    <property type="entry name" value="PIPKc"/>
    <property type="match status" value="1"/>
</dbReference>
<dbReference type="PROSITE" id="PS51455">
    <property type="entry name" value="PIPK"/>
    <property type="match status" value="1"/>
</dbReference>
<dbReference type="AlphaFoldDB" id="A0A085N7W5"/>
<keyword evidence="1" id="KW-0808">Transferase</keyword>
<accession>A0A085N7W5</accession>